<dbReference type="FunFam" id="3.30.1370.10:FF:000001">
    <property type="entry name" value="Polyribonucleotide nucleotidyltransferase"/>
    <property type="match status" value="1"/>
</dbReference>
<dbReference type="PROSITE" id="PS50084">
    <property type="entry name" value="KH_TYPE_1"/>
    <property type="match status" value="1"/>
</dbReference>
<dbReference type="GO" id="GO:0004654">
    <property type="term" value="F:polyribonucleotide nucleotidyltransferase activity"/>
    <property type="evidence" value="ECO:0007669"/>
    <property type="project" value="UniProtKB-UniRule"/>
</dbReference>
<dbReference type="SUPFAM" id="SSF55666">
    <property type="entry name" value="Ribonuclease PH domain 2-like"/>
    <property type="match status" value="2"/>
</dbReference>
<proteinExistence type="inferred from homology"/>
<dbReference type="Pfam" id="PF01138">
    <property type="entry name" value="RNase_PH"/>
    <property type="match status" value="2"/>
</dbReference>
<dbReference type="AlphaFoldDB" id="A0P4R9"/>
<dbReference type="InterPro" id="IPR004088">
    <property type="entry name" value="KH_dom_type_1"/>
</dbReference>
<dbReference type="GO" id="GO:0003723">
    <property type="term" value="F:RNA binding"/>
    <property type="evidence" value="ECO:0007669"/>
    <property type="project" value="UniProtKB-UniRule"/>
</dbReference>
<accession>A0P4R9</accession>
<dbReference type="GO" id="GO:0000287">
    <property type="term" value="F:magnesium ion binding"/>
    <property type="evidence" value="ECO:0007669"/>
    <property type="project" value="UniProtKB-UniRule"/>
</dbReference>
<keyword evidence="4 9" id="KW-0808">Transferase</keyword>
<keyword evidence="8 9" id="KW-0694">RNA-binding</keyword>
<dbReference type="EMBL" id="AAUX01000001">
    <property type="protein sequence ID" value="EAV46529.1"/>
    <property type="molecule type" value="Genomic_DNA"/>
</dbReference>
<evidence type="ECO:0000256" key="2">
    <source>
        <dbReference type="ARBA" id="ARBA00007404"/>
    </source>
</evidence>
<comment type="subcellular location">
    <subcellularLocation>
        <location evidence="1 9">Cytoplasm</location>
    </subcellularLocation>
</comment>
<dbReference type="PANTHER" id="PTHR11252">
    <property type="entry name" value="POLYRIBONUCLEOTIDE NUCLEOTIDYLTRANSFERASE"/>
    <property type="match status" value="1"/>
</dbReference>
<dbReference type="SUPFAM" id="SSF54791">
    <property type="entry name" value="Eukaryotic type KH-domain (KH-domain type I)"/>
    <property type="match status" value="1"/>
</dbReference>
<dbReference type="EC" id="2.7.7.8" evidence="9"/>
<evidence type="ECO:0000256" key="1">
    <source>
        <dbReference type="ARBA" id="ARBA00004496"/>
    </source>
</evidence>
<dbReference type="GO" id="GO:0006396">
    <property type="term" value="P:RNA processing"/>
    <property type="evidence" value="ECO:0007669"/>
    <property type="project" value="InterPro"/>
</dbReference>
<dbReference type="InterPro" id="IPR012340">
    <property type="entry name" value="NA-bd_OB-fold"/>
</dbReference>
<dbReference type="CDD" id="cd11363">
    <property type="entry name" value="RNase_PH_PNPase_1"/>
    <property type="match status" value="1"/>
</dbReference>
<dbReference type="InterPro" id="IPR012162">
    <property type="entry name" value="PNPase"/>
</dbReference>
<protein>
    <recommendedName>
        <fullName evidence="9">Polyribonucleotide nucleotidyltransferase</fullName>
        <ecNumber evidence="9">2.7.7.8</ecNumber>
    </recommendedName>
    <alternativeName>
        <fullName evidence="9">Polynucleotide phosphorylase</fullName>
        <shortName evidence="9">PNPase</shortName>
    </alternativeName>
</protein>
<dbReference type="GO" id="GO:0006402">
    <property type="term" value="P:mRNA catabolic process"/>
    <property type="evidence" value="ECO:0007669"/>
    <property type="project" value="UniProtKB-UniRule"/>
</dbReference>
<evidence type="ECO:0000259" key="10">
    <source>
        <dbReference type="PROSITE" id="PS50126"/>
    </source>
</evidence>
<dbReference type="CDD" id="cd04472">
    <property type="entry name" value="S1_PNPase"/>
    <property type="match status" value="1"/>
</dbReference>
<keyword evidence="12" id="KW-1185">Reference proteome</keyword>
<feature type="binding site" evidence="9">
    <location>
        <position position="501"/>
    </location>
    <ligand>
        <name>Mg(2+)</name>
        <dbReference type="ChEBI" id="CHEBI:18420"/>
    </ligand>
</feature>
<comment type="catalytic activity">
    <reaction evidence="9">
        <text>RNA(n+1) + phosphate = RNA(n) + a ribonucleoside 5'-diphosphate</text>
        <dbReference type="Rhea" id="RHEA:22096"/>
        <dbReference type="Rhea" id="RHEA-COMP:14527"/>
        <dbReference type="Rhea" id="RHEA-COMP:17342"/>
        <dbReference type="ChEBI" id="CHEBI:43474"/>
        <dbReference type="ChEBI" id="CHEBI:57930"/>
        <dbReference type="ChEBI" id="CHEBI:140395"/>
        <dbReference type="EC" id="2.7.7.8"/>
    </reaction>
</comment>
<evidence type="ECO:0000256" key="9">
    <source>
        <dbReference type="HAMAP-Rule" id="MF_01595"/>
    </source>
</evidence>
<dbReference type="InterPro" id="IPR001247">
    <property type="entry name" value="ExoRNase_PH_dom1"/>
</dbReference>
<dbReference type="InterPro" id="IPR036345">
    <property type="entry name" value="ExoRNase_PH_dom2_sf"/>
</dbReference>
<dbReference type="InterPro" id="IPR004087">
    <property type="entry name" value="KH_dom"/>
</dbReference>
<dbReference type="Gene3D" id="3.30.1370.10">
    <property type="entry name" value="K Homology domain, type 1"/>
    <property type="match status" value="1"/>
</dbReference>
<dbReference type="FunFam" id="2.40.50.140:FF:000023">
    <property type="entry name" value="Polyribonucleotide nucleotidyltransferase"/>
    <property type="match status" value="1"/>
</dbReference>
<gene>
    <name evidence="9" type="primary">pnp</name>
    <name evidence="11" type="ORF">MB2181_00610</name>
</gene>
<dbReference type="Proteomes" id="UP000054262">
    <property type="component" value="Unassembled WGS sequence"/>
</dbReference>
<dbReference type="InterPro" id="IPR027408">
    <property type="entry name" value="PNPase/RNase_PH_dom_sf"/>
</dbReference>
<dbReference type="GO" id="GO:0000175">
    <property type="term" value="F:3'-5'-RNA exonuclease activity"/>
    <property type="evidence" value="ECO:0007669"/>
    <property type="project" value="TreeGrafter"/>
</dbReference>
<dbReference type="InterPro" id="IPR015847">
    <property type="entry name" value="ExoRNase_PH_dom2"/>
</dbReference>
<dbReference type="SUPFAM" id="SSF50249">
    <property type="entry name" value="Nucleic acid-binding proteins"/>
    <property type="match status" value="1"/>
</dbReference>
<dbReference type="CDD" id="cd11364">
    <property type="entry name" value="RNase_PH_PNPase_2"/>
    <property type="match status" value="1"/>
</dbReference>
<dbReference type="Pfam" id="PF00013">
    <property type="entry name" value="KH_1"/>
    <property type="match status" value="1"/>
</dbReference>
<dbReference type="CDD" id="cd02393">
    <property type="entry name" value="KH-I_PNPase"/>
    <property type="match status" value="1"/>
</dbReference>
<evidence type="ECO:0000256" key="7">
    <source>
        <dbReference type="ARBA" id="ARBA00022842"/>
    </source>
</evidence>
<evidence type="ECO:0000256" key="8">
    <source>
        <dbReference type="ARBA" id="ARBA00022884"/>
    </source>
</evidence>
<name>A0P4R9_9PROT</name>
<dbReference type="NCBIfam" id="NF008805">
    <property type="entry name" value="PRK11824.1"/>
    <property type="match status" value="1"/>
</dbReference>
<dbReference type="Pfam" id="PF03726">
    <property type="entry name" value="PNPase"/>
    <property type="match status" value="1"/>
</dbReference>
<evidence type="ECO:0000313" key="12">
    <source>
        <dbReference type="Proteomes" id="UP000054262"/>
    </source>
</evidence>
<comment type="cofactor">
    <cofactor evidence="9">
        <name>Mg(2+)</name>
        <dbReference type="ChEBI" id="CHEBI:18420"/>
    </cofactor>
</comment>
<dbReference type="SUPFAM" id="SSF54211">
    <property type="entry name" value="Ribosomal protein S5 domain 2-like"/>
    <property type="match status" value="2"/>
</dbReference>
<comment type="function">
    <text evidence="9">Involved in mRNA degradation. Catalyzes the phosphorolysis of single-stranded polyribonucleotides processively in the 3'- to 5'-direction.</text>
</comment>
<dbReference type="InterPro" id="IPR015848">
    <property type="entry name" value="PNPase_PH_RNA-bd_bac/org-type"/>
</dbReference>
<dbReference type="Pfam" id="PF03725">
    <property type="entry name" value="RNase_PH_C"/>
    <property type="match status" value="1"/>
</dbReference>
<dbReference type="InterPro" id="IPR003029">
    <property type="entry name" value="S1_domain"/>
</dbReference>
<evidence type="ECO:0000313" key="11">
    <source>
        <dbReference type="EMBL" id="EAV46529.1"/>
    </source>
</evidence>
<sequence>MIKIKGKSMFNIVKKSVKFGDNTLTIETGEIGRQADGAVMVSYGDTVVLVTAVGNKNAREGQDFFPLTVDYQEKTYAAGKIPGGFFKREGRPSEKETLTCRLIDRPLRPLFPKNFYNEIQIVATVMSSDSEIDSDIPAIIGASAALAISGIPFYGPVGASRVGYIDEKFVINPTKTQLVDSELDLVVAGSDAAVLMVESEAKELPEKVMLDAVLAGHKAMQPVIKMINEFAKEAAKDPWDWTAQETNKDLVSKIEKIAAKDLEKAFAIKAKGERSEKLSEIKDKVLAEVANENTTPNEMNAIKNEFFNLESKIVRNKILDGDPRIDGRDTRTVRPIEIRTGVLPRAHGSALFTRGETQAIVVATLGTGRDEQIIDALQGEFKDRFMLHYNFPPYATGETGRVGTPKRREIGHGKLAKRGLSAALPSKEDFDYTIRLVSEITESNGSSSMASICGGTMAMMDAGVPMTDHVAGIAMGLIKEDNRVAVLTDILGDEDHLGDMDFKVAGTDNGITALQMDIKITGITSEIMQVALSQAREGIDHILKIMKKTLKAPRTEMSQFAPQILTIKIHPDKIRDVIGKGGAVIKGLAAETGATIDIDDDGLVKVACTNGESGQAAIDRIKEITADVEVDQVYDGKVIKILDFGAIVSLLPGKDGLLHISQIAHERIKAVKDHLSEGDEVKVKVIEVDDKGRVRVSAKALIEPPPPEEKKDEDQE</sequence>
<evidence type="ECO:0000256" key="3">
    <source>
        <dbReference type="ARBA" id="ARBA00022490"/>
    </source>
</evidence>
<feature type="domain" description="S1 motif" evidence="10">
    <location>
        <begin position="631"/>
        <end position="699"/>
    </location>
</feature>
<dbReference type="HAMAP" id="MF_01595">
    <property type="entry name" value="PNPase"/>
    <property type="match status" value="1"/>
</dbReference>
<keyword evidence="7 9" id="KW-0460">Magnesium</keyword>
<dbReference type="PIRSF" id="PIRSF005499">
    <property type="entry name" value="PNPase"/>
    <property type="match status" value="1"/>
</dbReference>
<keyword evidence="3 9" id="KW-0963">Cytoplasm</keyword>
<comment type="similarity">
    <text evidence="2 9">Belongs to the polyribonucleotide nucleotidyltransferase family.</text>
</comment>
<dbReference type="Pfam" id="PF00575">
    <property type="entry name" value="S1"/>
    <property type="match status" value="1"/>
</dbReference>
<keyword evidence="6 9" id="KW-0479">Metal-binding</keyword>
<dbReference type="GO" id="GO:0005829">
    <property type="term" value="C:cytosol"/>
    <property type="evidence" value="ECO:0007669"/>
    <property type="project" value="TreeGrafter"/>
</dbReference>
<evidence type="ECO:0000256" key="5">
    <source>
        <dbReference type="ARBA" id="ARBA00022695"/>
    </source>
</evidence>
<dbReference type="NCBIfam" id="TIGR03591">
    <property type="entry name" value="polynuc_phos"/>
    <property type="match status" value="1"/>
</dbReference>
<dbReference type="PANTHER" id="PTHR11252:SF0">
    <property type="entry name" value="POLYRIBONUCLEOTIDE NUCLEOTIDYLTRANSFERASE 1, MITOCHONDRIAL"/>
    <property type="match status" value="1"/>
</dbReference>
<dbReference type="SMART" id="SM00316">
    <property type="entry name" value="S1"/>
    <property type="match status" value="1"/>
</dbReference>
<comment type="caution">
    <text evidence="11">The sequence shown here is derived from an EMBL/GenBank/DDBJ whole genome shotgun (WGS) entry which is preliminary data.</text>
</comment>
<dbReference type="FunFam" id="3.30.230.70:FF:000001">
    <property type="entry name" value="Polyribonucleotide nucleotidyltransferase"/>
    <property type="match status" value="1"/>
</dbReference>
<keyword evidence="5 9" id="KW-0548">Nucleotidyltransferase</keyword>
<reference evidence="11 12" key="1">
    <citation type="submission" date="2006-11" db="EMBL/GenBank/DDBJ databases">
        <authorList>
            <person name="Giovannoni S."/>
            <person name="Vergin K."/>
            <person name="Ferriera S."/>
            <person name="Johnson J."/>
            <person name="Kravitz S."/>
            <person name="Beeson K."/>
            <person name="Sutton G."/>
            <person name="Rogers Y.-H."/>
            <person name="Friedman R."/>
            <person name="Frazier M."/>
            <person name="Venter J.C."/>
        </authorList>
    </citation>
    <scope>NUCLEOTIDE SEQUENCE [LARGE SCALE GENOMIC DNA]</scope>
    <source>
        <strain evidence="11 12">HTCC2181</strain>
    </source>
</reference>
<dbReference type="FunFam" id="3.30.230.70:FF:000002">
    <property type="entry name" value="Polyribonucleotide nucleotidyltransferase"/>
    <property type="match status" value="1"/>
</dbReference>
<organism evidence="11 12">
    <name type="scientific">Methylophilales bacterium HTCC2181</name>
    <dbReference type="NCBI Taxonomy" id="383631"/>
    <lineage>
        <taxon>Bacteria</taxon>
        <taxon>Pseudomonadati</taxon>
        <taxon>Pseudomonadota</taxon>
        <taxon>Betaproteobacteria</taxon>
        <taxon>Nitrosomonadales</taxon>
        <taxon>OM43 clade</taxon>
    </lineage>
</organism>
<dbReference type="PROSITE" id="PS50126">
    <property type="entry name" value="S1"/>
    <property type="match status" value="1"/>
</dbReference>
<feature type="binding site" evidence="9">
    <location>
        <position position="495"/>
    </location>
    <ligand>
        <name>Mg(2+)</name>
        <dbReference type="ChEBI" id="CHEBI:18420"/>
    </ligand>
</feature>
<evidence type="ECO:0000256" key="4">
    <source>
        <dbReference type="ARBA" id="ARBA00022679"/>
    </source>
</evidence>
<dbReference type="Gene3D" id="3.30.230.70">
    <property type="entry name" value="GHMP Kinase, N-terminal domain"/>
    <property type="match status" value="2"/>
</dbReference>
<evidence type="ECO:0000256" key="6">
    <source>
        <dbReference type="ARBA" id="ARBA00022723"/>
    </source>
</evidence>
<dbReference type="InterPro" id="IPR036612">
    <property type="entry name" value="KH_dom_type_1_sf"/>
</dbReference>
<dbReference type="SMART" id="SM00322">
    <property type="entry name" value="KH"/>
    <property type="match status" value="1"/>
</dbReference>
<dbReference type="InterPro" id="IPR020568">
    <property type="entry name" value="Ribosomal_Su5_D2-typ_SF"/>
</dbReference>
<dbReference type="Gene3D" id="2.40.50.140">
    <property type="entry name" value="Nucleic acid-binding proteins"/>
    <property type="match status" value="1"/>
</dbReference>